<sequence>VPSPNVPFFAPQSSPPPGSATKLDGSTPMLFRPLKIRDVTFQNRIFMAPLCMYSTAPSGPAKGCLTPYHVVHLGHPALKGTSLVFIEATAVTANGRISPNDSGLWDDSQIEGVKSVADAIHAVGGKVGIQLAHAGRKASTAAPWLSKQRGKSVLAEKDVDGWPDDVVGPSAIKWGAEGYATPRQMTKEDIQATVQAFVDAAKRAVKAGVDVIEIHGAHGYLLCSFNSPLSNQRTDEYGGSFENRIRFNIEVIRAVRDAIPAGMPLFYRITSTEWMEDTELAKQYGSWDVEQSIQFAKLLSSLGVDLLDVSSGGNHEKQLIQPHTDYQVKIARQIRKALKEAGDSLLVGAVGMITEAEQAKGIVEDSVEQEEGITEAEEARKAKALLEGADPSADAVLIGRQLMREPEWVLRVAYRLGVDVQWPLQFGRGKF</sequence>
<evidence type="ECO:0000259" key="2">
    <source>
        <dbReference type="Pfam" id="PF00724"/>
    </source>
</evidence>
<feature type="non-terminal residue" evidence="3">
    <location>
        <position position="1"/>
    </location>
</feature>
<feature type="region of interest" description="Disordered" evidence="1">
    <location>
        <begin position="1"/>
        <end position="24"/>
    </location>
</feature>
<organism evidence="3 4">
    <name type="scientific">Delitschia confertaspora ATCC 74209</name>
    <dbReference type="NCBI Taxonomy" id="1513339"/>
    <lineage>
        <taxon>Eukaryota</taxon>
        <taxon>Fungi</taxon>
        <taxon>Dikarya</taxon>
        <taxon>Ascomycota</taxon>
        <taxon>Pezizomycotina</taxon>
        <taxon>Dothideomycetes</taxon>
        <taxon>Pleosporomycetidae</taxon>
        <taxon>Pleosporales</taxon>
        <taxon>Delitschiaceae</taxon>
        <taxon>Delitschia</taxon>
    </lineage>
</organism>
<gene>
    <name evidence="3" type="ORF">GQ43DRAFT_335365</name>
</gene>
<proteinExistence type="predicted"/>
<feature type="domain" description="NADH:flavin oxidoreductase/NADH oxidase N-terminal" evidence="2">
    <location>
        <begin position="30"/>
        <end position="364"/>
    </location>
</feature>
<dbReference type="CDD" id="cd02932">
    <property type="entry name" value="OYE_YqiM_FMN"/>
    <property type="match status" value="1"/>
</dbReference>
<dbReference type="Pfam" id="PF00724">
    <property type="entry name" value="Oxidored_FMN"/>
    <property type="match status" value="1"/>
</dbReference>
<keyword evidence="4" id="KW-1185">Reference proteome</keyword>
<dbReference type="InterPro" id="IPR013785">
    <property type="entry name" value="Aldolase_TIM"/>
</dbReference>
<name>A0A9P4MS60_9PLEO</name>
<dbReference type="GO" id="GO:0010181">
    <property type="term" value="F:FMN binding"/>
    <property type="evidence" value="ECO:0007669"/>
    <property type="project" value="InterPro"/>
</dbReference>
<dbReference type="InterPro" id="IPR044152">
    <property type="entry name" value="YqjM-like"/>
</dbReference>
<reference evidence="3" key="1">
    <citation type="journal article" date="2020" name="Stud. Mycol.">
        <title>101 Dothideomycetes genomes: a test case for predicting lifestyles and emergence of pathogens.</title>
        <authorList>
            <person name="Haridas S."/>
            <person name="Albert R."/>
            <person name="Binder M."/>
            <person name="Bloem J."/>
            <person name="Labutti K."/>
            <person name="Salamov A."/>
            <person name="Andreopoulos B."/>
            <person name="Baker S."/>
            <person name="Barry K."/>
            <person name="Bills G."/>
            <person name="Bluhm B."/>
            <person name="Cannon C."/>
            <person name="Castanera R."/>
            <person name="Culley D."/>
            <person name="Daum C."/>
            <person name="Ezra D."/>
            <person name="Gonzalez J."/>
            <person name="Henrissat B."/>
            <person name="Kuo A."/>
            <person name="Liang C."/>
            <person name="Lipzen A."/>
            <person name="Lutzoni F."/>
            <person name="Magnuson J."/>
            <person name="Mondo S."/>
            <person name="Nolan M."/>
            <person name="Ohm R."/>
            <person name="Pangilinan J."/>
            <person name="Park H.-J."/>
            <person name="Ramirez L."/>
            <person name="Alfaro M."/>
            <person name="Sun H."/>
            <person name="Tritt A."/>
            <person name="Yoshinaga Y."/>
            <person name="Zwiers L.-H."/>
            <person name="Turgeon B."/>
            <person name="Goodwin S."/>
            <person name="Spatafora J."/>
            <person name="Crous P."/>
            <person name="Grigoriev I."/>
        </authorList>
    </citation>
    <scope>NUCLEOTIDE SEQUENCE</scope>
    <source>
        <strain evidence="3">ATCC 74209</strain>
    </source>
</reference>
<feature type="non-terminal residue" evidence="3">
    <location>
        <position position="431"/>
    </location>
</feature>
<evidence type="ECO:0000256" key="1">
    <source>
        <dbReference type="SAM" id="MobiDB-lite"/>
    </source>
</evidence>
<evidence type="ECO:0000313" key="3">
    <source>
        <dbReference type="EMBL" id="KAF2203769.1"/>
    </source>
</evidence>
<dbReference type="PANTHER" id="PTHR43303">
    <property type="entry name" value="NADPH DEHYDROGENASE C23G7.10C-RELATED"/>
    <property type="match status" value="1"/>
</dbReference>
<dbReference type="PANTHER" id="PTHR43303:SF2">
    <property type="entry name" value="INDOLEAMINE 2,3-DIOXYGENASE PYRROLE 2,3-DIOXYGENASE (AFU_ORTHOLOGUE AFUA_5G01450"/>
    <property type="match status" value="1"/>
</dbReference>
<dbReference type="SUPFAM" id="SSF51395">
    <property type="entry name" value="FMN-linked oxidoreductases"/>
    <property type="match status" value="1"/>
</dbReference>
<dbReference type="InterPro" id="IPR001155">
    <property type="entry name" value="OxRdtase_FMN_N"/>
</dbReference>
<protein>
    <submittedName>
        <fullName evidence="3">NADH oxidase</fullName>
    </submittedName>
</protein>
<dbReference type="OrthoDB" id="72788at2759"/>
<dbReference type="Gene3D" id="3.20.20.70">
    <property type="entry name" value="Aldolase class I"/>
    <property type="match status" value="1"/>
</dbReference>
<dbReference type="EMBL" id="ML993893">
    <property type="protein sequence ID" value="KAF2203769.1"/>
    <property type="molecule type" value="Genomic_DNA"/>
</dbReference>
<dbReference type="AlphaFoldDB" id="A0A9P4MS60"/>
<comment type="caution">
    <text evidence="3">The sequence shown here is derived from an EMBL/GenBank/DDBJ whole genome shotgun (WGS) entry which is preliminary data.</text>
</comment>
<dbReference type="Proteomes" id="UP000799536">
    <property type="component" value="Unassembled WGS sequence"/>
</dbReference>
<dbReference type="GO" id="GO:0003959">
    <property type="term" value="F:NADPH dehydrogenase activity"/>
    <property type="evidence" value="ECO:0007669"/>
    <property type="project" value="InterPro"/>
</dbReference>
<dbReference type="GO" id="GO:0050661">
    <property type="term" value="F:NADP binding"/>
    <property type="evidence" value="ECO:0007669"/>
    <property type="project" value="InterPro"/>
</dbReference>
<accession>A0A9P4MS60</accession>
<evidence type="ECO:0000313" key="4">
    <source>
        <dbReference type="Proteomes" id="UP000799536"/>
    </source>
</evidence>